<keyword evidence="2" id="KW-1185">Reference proteome</keyword>
<reference evidence="1 2" key="1">
    <citation type="submission" date="2024-01" db="EMBL/GenBank/DDBJ databases">
        <title>Whole genome of Chryseobacterium arthrosphaerae NNCa 2741.</title>
        <authorList>
            <person name="Boriskina E.V."/>
            <person name="Gordinskaya N.A."/>
            <person name="Kropotov V.S."/>
            <person name="Alekseeva A.E."/>
            <person name="Makhova M.A."/>
            <person name="Kryazhev D.V."/>
            <person name="Shkurkina I.S."/>
        </authorList>
    </citation>
    <scope>NUCLEOTIDE SEQUENCE [LARGE SCALE GENOMIC DNA]</scope>
    <source>
        <strain evidence="1 2">NNCa 2741</strain>
    </source>
</reference>
<evidence type="ECO:0000313" key="2">
    <source>
        <dbReference type="Proteomes" id="UP001350005"/>
    </source>
</evidence>
<evidence type="ECO:0008006" key="3">
    <source>
        <dbReference type="Google" id="ProtNLM"/>
    </source>
</evidence>
<name>A0ABU7R5Z1_9FLAO</name>
<organism evidence="1 2">
    <name type="scientific">Chryseobacterium arthrosphaerae</name>
    <dbReference type="NCBI Taxonomy" id="651561"/>
    <lineage>
        <taxon>Bacteria</taxon>
        <taxon>Pseudomonadati</taxon>
        <taxon>Bacteroidota</taxon>
        <taxon>Flavobacteriia</taxon>
        <taxon>Flavobacteriales</taxon>
        <taxon>Weeksellaceae</taxon>
        <taxon>Chryseobacterium group</taxon>
        <taxon>Chryseobacterium</taxon>
    </lineage>
</organism>
<sequence length="45" mass="5171">MSGETVVQFRISLELKNELKKRAKELNMSLSAYIIYLAQKDLGKL</sequence>
<accession>A0ABU7R5Z1</accession>
<protein>
    <recommendedName>
        <fullName evidence="3">Toxin-antitoxin system HicB family antitoxin</fullName>
    </recommendedName>
</protein>
<dbReference type="RefSeq" id="WP_330937591.1">
    <property type="nucleotide sequence ID" value="NZ_JAZGJU010000082.1"/>
</dbReference>
<dbReference type="Proteomes" id="UP001350005">
    <property type="component" value="Unassembled WGS sequence"/>
</dbReference>
<comment type="caution">
    <text evidence="1">The sequence shown here is derived from an EMBL/GenBank/DDBJ whole genome shotgun (WGS) entry which is preliminary data.</text>
</comment>
<evidence type="ECO:0000313" key="1">
    <source>
        <dbReference type="EMBL" id="MEE6130236.1"/>
    </source>
</evidence>
<dbReference type="SUPFAM" id="SSF47598">
    <property type="entry name" value="Ribbon-helix-helix"/>
    <property type="match status" value="1"/>
</dbReference>
<gene>
    <name evidence="1" type="ORF">V2E39_22750</name>
</gene>
<proteinExistence type="predicted"/>
<dbReference type="EMBL" id="JAZGJU010000082">
    <property type="protein sequence ID" value="MEE6130236.1"/>
    <property type="molecule type" value="Genomic_DNA"/>
</dbReference>
<dbReference type="InterPro" id="IPR010985">
    <property type="entry name" value="Ribbon_hlx_hlx"/>
</dbReference>